<feature type="region of interest" description="Disordered" evidence="1">
    <location>
        <begin position="1"/>
        <end position="29"/>
    </location>
</feature>
<reference evidence="2" key="1">
    <citation type="submission" date="2022-03" db="EMBL/GenBank/DDBJ databases">
        <authorList>
            <person name="Alioto T."/>
            <person name="Alioto T."/>
            <person name="Gomez Garrido J."/>
        </authorList>
    </citation>
    <scope>NUCLEOTIDE SEQUENCE</scope>
</reference>
<dbReference type="Proteomes" id="UP001295444">
    <property type="component" value="Chromosome 07"/>
</dbReference>
<keyword evidence="3" id="KW-1185">Reference proteome</keyword>
<dbReference type="AlphaFoldDB" id="A0AAD1SRE2"/>
<feature type="compositionally biased region" description="Polar residues" evidence="1">
    <location>
        <begin position="18"/>
        <end position="29"/>
    </location>
</feature>
<proteinExistence type="predicted"/>
<evidence type="ECO:0000256" key="1">
    <source>
        <dbReference type="SAM" id="MobiDB-lite"/>
    </source>
</evidence>
<sequence>MGPEHQTPPRSSCRVPSHSGTAGLNGETQTENTLMARQNWNPAERFSLPLLPVHLASPQSRHRMSKEDYVGDKFGH</sequence>
<protein>
    <submittedName>
        <fullName evidence="2">Uncharacterized protein</fullName>
    </submittedName>
</protein>
<feature type="compositionally biased region" description="Basic and acidic residues" evidence="1">
    <location>
        <begin position="65"/>
        <end position="76"/>
    </location>
</feature>
<accession>A0AAD1SRE2</accession>
<feature type="region of interest" description="Disordered" evidence="1">
    <location>
        <begin position="57"/>
        <end position="76"/>
    </location>
</feature>
<evidence type="ECO:0000313" key="2">
    <source>
        <dbReference type="EMBL" id="CAH2308072.1"/>
    </source>
</evidence>
<evidence type="ECO:0000313" key="3">
    <source>
        <dbReference type="Proteomes" id="UP001295444"/>
    </source>
</evidence>
<gene>
    <name evidence="2" type="ORF">PECUL_23A005108</name>
</gene>
<organism evidence="2 3">
    <name type="scientific">Pelobates cultripes</name>
    <name type="common">Western spadefoot toad</name>
    <dbReference type="NCBI Taxonomy" id="61616"/>
    <lineage>
        <taxon>Eukaryota</taxon>
        <taxon>Metazoa</taxon>
        <taxon>Chordata</taxon>
        <taxon>Craniata</taxon>
        <taxon>Vertebrata</taxon>
        <taxon>Euteleostomi</taxon>
        <taxon>Amphibia</taxon>
        <taxon>Batrachia</taxon>
        <taxon>Anura</taxon>
        <taxon>Pelobatoidea</taxon>
        <taxon>Pelobatidae</taxon>
        <taxon>Pelobates</taxon>
    </lineage>
</organism>
<dbReference type="EMBL" id="OW240918">
    <property type="protein sequence ID" value="CAH2308072.1"/>
    <property type="molecule type" value="Genomic_DNA"/>
</dbReference>
<name>A0AAD1SRE2_PELCU</name>